<name>A0A1G8WCF8_9BACI</name>
<evidence type="ECO:0000256" key="2">
    <source>
        <dbReference type="ARBA" id="ARBA00030881"/>
    </source>
</evidence>
<sequence>MPFSFESLPQLENVRPDLPHDGRNPTNSTAAKTDIAIHHSLTDGGDAFSFARFHTNPKPKGQGWPEVAYHFVIEKDGTIQWCHHPRVIGYHVGNSNSFALGICLVGDFRDTEPTDAQKQSLYDLHKCLVKDLPNYKRTRGHDEFPGYSWKPCPEFDYEAVINRATAVKGVSTAEKVKKGEKQKMYKPSNEAIKNSTARVLRRLEQKGEPSISSVHREKLEKGELLESDAIGLLYVGLDRELIQGSD</sequence>
<dbReference type="SMART" id="SM00701">
    <property type="entry name" value="PGRP"/>
    <property type="match status" value="1"/>
</dbReference>
<reference evidence="8" key="1">
    <citation type="submission" date="2016-10" db="EMBL/GenBank/DDBJ databases">
        <authorList>
            <person name="Varghese N."/>
            <person name="Submissions S."/>
        </authorList>
    </citation>
    <scope>NUCLEOTIDE SEQUENCE [LARGE SCALE GENOMIC DNA]</scope>
    <source>
        <strain evidence="8">DSM 4771</strain>
    </source>
</reference>
<dbReference type="InterPro" id="IPR015510">
    <property type="entry name" value="PGRP"/>
</dbReference>
<dbReference type="Pfam" id="PF01510">
    <property type="entry name" value="Amidase_2"/>
    <property type="match status" value="1"/>
</dbReference>
<evidence type="ECO:0000259" key="6">
    <source>
        <dbReference type="SMART" id="SM00701"/>
    </source>
</evidence>
<dbReference type="OrthoDB" id="9812621at2"/>
<evidence type="ECO:0000259" key="5">
    <source>
        <dbReference type="SMART" id="SM00644"/>
    </source>
</evidence>
<dbReference type="SUPFAM" id="SSF55846">
    <property type="entry name" value="N-acetylmuramoyl-L-alanine amidase-like"/>
    <property type="match status" value="1"/>
</dbReference>
<evidence type="ECO:0000313" key="8">
    <source>
        <dbReference type="Proteomes" id="UP000199225"/>
    </source>
</evidence>
<dbReference type="STRING" id="86666.SAMN04490247_3112"/>
<dbReference type="Proteomes" id="UP000199225">
    <property type="component" value="Unassembled WGS sequence"/>
</dbReference>
<dbReference type="GO" id="GO:0008270">
    <property type="term" value="F:zinc ion binding"/>
    <property type="evidence" value="ECO:0007669"/>
    <property type="project" value="InterPro"/>
</dbReference>
<dbReference type="AlphaFoldDB" id="A0A1G8WCF8"/>
<dbReference type="PANTHER" id="PTHR11022">
    <property type="entry name" value="PEPTIDOGLYCAN RECOGNITION PROTEIN"/>
    <property type="match status" value="1"/>
</dbReference>
<dbReference type="InterPro" id="IPR036505">
    <property type="entry name" value="Amidase/PGRP_sf"/>
</dbReference>
<evidence type="ECO:0000256" key="3">
    <source>
        <dbReference type="ARBA" id="ARBA00032390"/>
    </source>
</evidence>
<dbReference type="InterPro" id="IPR002502">
    <property type="entry name" value="Amidase_domain"/>
</dbReference>
<dbReference type="PANTHER" id="PTHR11022:SF41">
    <property type="entry name" value="PEPTIDOGLYCAN-RECOGNITION PROTEIN LC-RELATED"/>
    <property type="match status" value="1"/>
</dbReference>
<feature type="domain" description="Peptidoglycan recognition protein family" evidence="6">
    <location>
        <begin position="18"/>
        <end position="142"/>
    </location>
</feature>
<accession>A0A1G8WCF8</accession>
<evidence type="ECO:0000256" key="1">
    <source>
        <dbReference type="ARBA" id="ARBA00007553"/>
    </source>
</evidence>
<keyword evidence="8" id="KW-1185">Reference proteome</keyword>
<organism evidence="7 8">
    <name type="scientific">Salimicrobium halophilum</name>
    <dbReference type="NCBI Taxonomy" id="86666"/>
    <lineage>
        <taxon>Bacteria</taxon>
        <taxon>Bacillati</taxon>
        <taxon>Bacillota</taxon>
        <taxon>Bacilli</taxon>
        <taxon>Bacillales</taxon>
        <taxon>Bacillaceae</taxon>
        <taxon>Salimicrobium</taxon>
    </lineage>
</organism>
<evidence type="ECO:0000256" key="4">
    <source>
        <dbReference type="SAM" id="MobiDB-lite"/>
    </source>
</evidence>
<gene>
    <name evidence="7" type="ORF">SAMN04490247_3112</name>
</gene>
<feature type="region of interest" description="Disordered" evidence="4">
    <location>
        <begin position="1"/>
        <end position="33"/>
    </location>
</feature>
<protein>
    <recommendedName>
        <fullName evidence="3">Autolysin</fullName>
    </recommendedName>
    <alternativeName>
        <fullName evidence="2">Cell wall hydrolase</fullName>
    </alternativeName>
</protein>
<dbReference type="InterPro" id="IPR006619">
    <property type="entry name" value="PGRP_domain_met/bac"/>
</dbReference>
<comment type="similarity">
    <text evidence="1">Belongs to the N-acetylmuramoyl-L-alanine amidase 2 family.</text>
</comment>
<dbReference type="CDD" id="cd06583">
    <property type="entry name" value="PGRP"/>
    <property type="match status" value="1"/>
</dbReference>
<dbReference type="EMBL" id="FNEV01000015">
    <property type="protein sequence ID" value="SDJ75922.1"/>
    <property type="molecule type" value="Genomic_DNA"/>
</dbReference>
<dbReference type="Gene3D" id="3.40.80.10">
    <property type="entry name" value="Peptidoglycan recognition protein-like"/>
    <property type="match status" value="1"/>
</dbReference>
<dbReference type="GO" id="GO:0008745">
    <property type="term" value="F:N-acetylmuramoyl-L-alanine amidase activity"/>
    <property type="evidence" value="ECO:0007669"/>
    <property type="project" value="InterPro"/>
</dbReference>
<feature type="domain" description="N-acetylmuramoyl-L-alanine amidase" evidence="5">
    <location>
        <begin position="21"/>
        <end position="152"/>
    </location>
</feature>
<dbReference type="GO" id="GO:0009253">
    <property type="term" value="P:peptidoglycan catabolic process"/>
    <property type="evidence" value="ECO:0007669"/>
    <property type="project" value="InterPro"/>
</dbReference>
<dbReference type="SMART" id="SM00644">
    <property type="entry name" value="Ami_2"/>
    <property type="match status" value="1"/>
</dbReference>
<dbReference type="RefSeq" id="WP_093194766.1">
    <property type="nucleotide sequence ID" value="NZ_FNEV01000015.1"/>
</dbReference>
<evidence type="ECO:0000313" key="7">
    <source>
        <dbReference type="EMBL" id="SDJ75922.1"/>
    </source>
</evidence>
<feature type="compositionally biased region" description="Basic and acidic residues" evidence="4">
    <location>
        <begin position="14"/>
        <end position="23"/>
    </location>
</feature>
<proteinExistence type="inferred from homology"/>